<dbReference type="Gramene" id="TraesWEE_scaffold_033344_01G000100.1">
    <property type="protein sequence ID" value="TraesWEE_scaffold_033344_01G000100.1"/>
    <property type="gene ID" value="TraesWEE_scaffold_033344_01G000100"/>
</dbReference>
<dbReference type="PANTHER" id="PTHR35161:SF22">
    <property type="match status" value="1"/>
</dbReference>
<dbReference type="Gramene" id="TraesRN2D0101069200.1">
    <property type="protein sequence ID" value="TraesRN2D0101069200.1"/>
    <property type="gene ID" value="TraesRN2D0101069200"/>
</dbReference>
<reference evidence="2" key="2">
    <citation type="submission" date="2018-10" db="UniProtKB">
        <authorList>
            <consortium name="EnsemblPlants"/>
        </authorList>
    </citation>
    <scope>IDENTIFICATION</scope>
</reference>
<accession>A0A1D5UR42</accession>
<dbReference type="EnsemblPlants" id="TraesCS2D02G451600.1">
    <property type="protein sequence ID" value="TraesCS2D02G451600.1"/>
    <property type="gene ID" value="TraesCS2D02G451600"/>
</dbReference>
<feature type="region of interest" description="Disordered" evidence="1">
    <location>
        <begin position="30"/>
        <end position="71"/>
    </location>
</feature>
<sequence length="393" mass="43642">MGKSFVRVKRKLAGAKKKLVRWKKELMRLRNAAPPAPATQAGATATPTAAGPASATTTVPGNTASSLNSSPQDEVKLSLRLLHGAPEVILEVAGSQDEVTRKIVEICLPCIGRPKSVQDLNEFLMSNPIVCSARTGYIPDTTAQGRLLSRTIIAVILECHSEHKSWNGALDSDHIRISKPRESKEMFMMILKDGVEFEGEALLRAKVNDLRKAALIFRRLYQASGHSPVYVLELIQALEGATTHSVAQPAFMEFLRYHPAIMASAGRTNFTKAINRDRERILVGLPKPTICPNDWRALVKLEGHMPITVVYRYGPYGSTVGELIRFMRNVLEHGKEHQGEDGNVDYYNEHELELYLANTFHPFLPSIMRTLLALGKMEEPCGRAAWSSYKLFV</sequence>
<evidence type="ECO:0000313" key="2">
    <source>
        <dbReference type="EnsemblPlants" id="TraesCS2D02G451600.1"/>
    </source>
</evidence>
<dbReference type="RefSeq" id="XP_044335670.1">
    <property type="nucleotide sequence ID" value="XM_044479735.1"/>
</dbReference>
<dbReference type="GeneID" id="123055928"/>
<dbReference type="Gramene" id="TraesCS2D02G451600.1">
    <property type="protein sequence ID" value="TraesCS2D02G451600.1"/>
    <property type="gene ID" value="TraesCS2D02G451600"/>
</dbReference>
<dbReference type="AlphaFoldDB" id="A0A1D5UR42"/>
<name>A0A1D5UR42_WHEAT</name>
<dbReference type="Gramene" id="TraesCAD_scaffold_009397_01G000100.1">
    <property type="protein sequence ID" value="TraesCAD_scaffold_009397_01G000100.1"/>
    <property type="gene ID" value="TraesCAD_scaffold_009397_01G000100"/>
</dbReference>
<gene>
    <name evidence="2" type="primary">LOC123055928</name>
</gene>
<evidence type="ECO:0000313" key="3">
    <source>
        <dbReference type="Proteomes" id="UP000019116"/>
    </source>
</evidence>
<dbReference type="Gramene" id="TraesCS2D03G1012500.1">
    <property type="protein sequence ID" value="TraesCS2D03G1012500.1.CDS"/>
    <property type="gene ID" value="TraesCS2D03G1012500"/>
</dbReference>
<dbReference type="OrthoDB" id="648481at2759"/>
<organism evidence="2">
    <name type="scientific">Triticum aestivum</name>
    <name type="common">Wheat</name>
    <dbReference type="NCBI Taxonomy" id="4565"/>
    <lineage>
        <taxon>Eukaryota</taxon>
        <taxon>Viridiplantae</taxon>
        <taxon>Streptophyta</taxon>
        <taxon>Embryophyta</taxon>
        <taxon>Tracheophyta</taxon>
        <taxon>Spermatophyta</taxon>
        <taxon>Magnoliopsida</taxon>
        <taxon>Liliopsida</taxon>
        <taxon>Poales</taxon>
        <taxon>Poaceae</taxon>
        <taxon>BOP clade</taxon>
        <taxon>Pooideae</taxon>
        <taxon>Triticodae</taxon>
        <taxon>Triticeae</taxon>
        <taxon>Triticinae</taxon>
        <taxon>Triticum</taxon>
    </lineage>
</organism>
<proteinExistence type="predicted"/>
<feature type="compositionally biased region" description="Polar residues" evidence="1">
    <location>
        <begin position="62"/>
        <end position="71"/>
    </location>
</feature>
<feature type="compositionally biased region" description="Low complexity" evidence="1">
    <location>
        <begin position="38"/>
        <end position="61"/>
    </location>
</feature>
<protein>
    <submittedName>
        <fullName evidence="2">Uncharacterized protein</fullName>
    </submittedName>
</protein>
<reference evidence="2" key="1">
    <citation type="submission" date="2018-08" db="EMBL/GenBank/DDBJ databases">
        <authorList>
            <person name="Rossello M."/>
        </authorList>
    </citation>
    <scope>NUCLEOTIDE SEQUENCE [LARGE SCALE GENOMIC DNA]</scope>
    <source>
        <strain evidence="2">cv. Chinese Spring</strain>
    </source>
</reference>
<dbReference type="Proteomes" id="UP000019116">
    <property type="component" value="Chromosome 2D"/>
</dbReference>
<evidence type="ECO:0000256" key="1">
    <source>
        <dbReference type="SAM" id="MobiDB-lite"/>
    </source>
</evidence>
<dbReference type="Gramene" id="TraesROB_scaffold_006457_01G000100.1">
    <property type="protein sequence ID" value="TraesROB_scaffold_006457_01G000100.1"/>
    <property type="gene ID" value="TraesROB_scaffold_006457_01G000100"/>
</dbReference>
<dbReference type="OMA" id="RESKEMF"/>
<keyword evidence="3" id="KW-1185">Reference proteome</keyword>
<dbReference type="Gramene" id="TraesCLE_scaffold_011844_01G000100.1">
    <property type="protein sequence ID" value="TraesCLE_scaffold_011844_01G000100.1"/>
    <property type="gene ID" value="TraesCLE_scaffold_011844_01G000100"/>
</dbReference>
<dbReference type="STRING" id="4565.A0A1D5UR42"/>
<dbReference type="PANTHER" id="PTHR35161">
    <property type="entry name" value="OS02G0303100 PROTEIN"/>
    <property type="match status" value="1"/>
</dbReference>